<evidence type="ECO:0000256" key="1">
    <source>
        <dbReference type="ARBA" id="ARBA00002986"/>
    </source>
</evidence>
<dbReference type="Proteomes" id="UP000663720">
    <property type="component" value="Chromosome"/>
</dbReference>
<comment type="similarity">
    <text evidence="3 7">Belongs to the prokaryotic/mitochondrial release factor family.</text>
</comment>
<feature type="compositionally biased region" description="Basic and acidic residues" evidence="9">
    <location>
        <begin position="283"/>
        <end position="293"/>
    </location>
</feature>
<dbReference type="FunFam" id="3.30.70.1660:FF:000004">
    <property type="entry name" value="Peptide chain release factor 1"/>
    <property type="match status" value="1"/>
</dbReference>
<feature type="modified residue" description="N5-methylglutamine" evidence="7">
    <location>
        <position position="232"/>
    </location>
</feature>
<dbReference type="SMART" id="SM00937">
    <property type="entry name" value="PCRF"/>
    <property type="match status" value="1"/>
</dbReference>
<dbReference type="HAMAP" id="MF_00093">
    <property type="entry name" value="Rel_fac_1"/>
    <property type="match status" value="1"/>
</dbReference>
<dbReference type="SUPFAM" id="SSF75620">
    <property type="entry name" value="Release factor"/>
    <property type="match status" value="1"/>
</dbReference>
<dbReference type="Pfam" id="PF00472">
    <property type="entry name" value="RF-1"/>
    <property type="match status" value="1"/>
</dbReference>
<feature type="region of interest" description="Disordered" evidence="9">
    <location>
        <begin position="282"/>
        <end position="307"/>
    </location>
</feature>
<evidence type="ECO:0000256" key="7">
    <source>
        <dbReference type="HAMAP-Rule" id="MF_00093"/>
    </source>
</evidence>
<dbReference type="Gene3D" id="3.30.160.20">
    <property type="match status" value="1"/>
</dbReference>
<sequence>MFNKLKGVEKRFSEIEILLSDPEIVNDRDAYQKYAREHADLSKIVTVFRNYRQVMDDLDGSMELMKDHDPEIKELAREDTELLNLKKNELEDDLKKLLMPKDPHDEKNVLIEIRAGTGGEEAGLFAGDLFRMYSRYAENNGWKLEIMSHNTTGVGGLKEVIAMIHGRGVYSHLKYESGIHRVQRVPETETQGRVHTSAVTVAVLPEAEEVELHIDPSEIKVDVYRSTGPGGQSVNTTDSAVRITHLPTGLVVTCQDEKSQLKNKNKALKVLRARLLDQMIQEQDAKRSQERKSQIGTGDRSGRIRTYNYPQGRVTDHRIGLTLYKLESILQGELDTIIGELTTFYQAQALQDAAAIRDHRTAVDHP</sequence>
<comment type="function">
    <text evidence="1 7">Peptide chain release factor 1 directs the termination of translation in response to the peptide chain termination codons UAG and UAA.</text>
</comment>
<keyword evidence="4 7" id="KW-0488">Methylation</keyword>
<evidence type="ECO:0000256" key="6">
    <source>
        <dbReference type="ARBA" id="ARBA00022917"/>
    </source>
</evidence>
<dbReference type="GO" id="GO:0005829">
    <property type="term" value="C:cytosol"/>
    <property type="evidence" value="ECO:0007669"/>
    <property type="project" value="UniProtKB-ARBA"/>
</dbReference>
<comment type="PTM">
    <text evidence="7">Methylated by PrmC. Methylation increases the termination efficiency of RF1.</text>
</comment>
<proteinExistence type="inferred from homology"/>
<dbReference type="InterPro" id="IPR004373">
    <property type="entry name" value="RF-1"/>
</dbReference>
<keyword evidence="12" id="KW-1185">Reference proteome</keyword>
<dbReference type="RefSeq" id="WP_207688424.1">
    <property type="nucleotide sequence ID" value="NZ_CP061799.1"/>
</dbReference>
<organism evidence="11 12">
    <name type="scientific">Desulfonema limicola</name>
    <dbReference type="NCBI Taxonomy" id="45656"/>
    <lineage>
        <taxon>Bacteria</taxon>
        <taxon>Pseudomonadati</taxon>
        <taxon>Thermodesulfobacteriota</taxon>
        <taxon>Desulfobacteria</taxon>
        <taxon>Desulfobacterales</taxon>
        <taxon>Desulfococcaceae</taxon>
        <taxon>Desulfonema</taxon>
    </lineage>
</organism>
<dbReference type="FunFam" id="3.30.160.20:FF:000004">
    <property type="entry name" value="Peptide chain release factor 1"/>
    <property type="match status" value="1"/>
</dbReference>
<evidence type="ECO:0000313" key="11">
    <source>
        <dbReference type="EMBL" id="QTA82504.1"/>
    </source>
</evidence>
<gene>
    <name evidence="7 11" type="primary">prfA</name>
    <name evidence="11" type="ORF">dnl_48800</name>
</gene>
<name>A0A975BBB1_9BACT</name>
<dbReference type="EMBL" id="CP061799">
    <property type="protein sequence ID" value="QTA82504.1"/>
    <property type="molecule type" value="Genomic_DNA"/>
</dbReference>
<feature type="domain" description="Prokaryotic-type class I peptide chain release factors" evidence="10">
    <location>
        <begin position="225"/>
        <end position="241"/>
    </location>
</feature>
<accession>A0A975BBB1</accession>
<dbReference type="FunFam" id="3.30.70.1660:FF:000002">
    <property type="entry name" value="Peptide chain release factor 1"/>
    <property type="match status" value="1"/>
</dbReference>
<dbReference type="Gene3D" id="6.10.140.1950">
    <property type="match status" value="1"/>
</dbReference>
<dbReference type="NCBIfam" id="TIGR00019">
    <property type="entry name" value="prfA"/>
    <property type="match status" value="1"/>
</dbReference>
<dbReference type="Gene3D" id="3.30.70.1660">
    <property type="match status" value="2"/>
</dbReference>
<dbReference type="PROSITE" id="PS00745">
    <property type="entry name" value="RF_PROK_I"/>
    <property type="match status" value="1"/>
</dbReference>
<dbReference type="Pfam" id="PF03462">
    <property type="entry name" value="PCRF"/>
    <property type="match status" value="1"/>
</dbReference>
<keyword evidence="6 7" id="KW-0648">Protein biosynthesis</keyword>
<evidence type="ECO:0000256" key="5">
    <source>
        <dbReference type="ARBA" id="ARBA00022490"/>
    </source>
</evidence>
<dbReference type="GO" id="GO:0016149">
    <property type="term" value="F:translation release factor activity, codon specific"/>
    <property type="evidence" value="ECO:0007669"/>
    <property type="project" value="UniProtKB-UniRule"/>
</dbReference>
<dbReference type="InterPro" id="IPR045853">
    <property type="entry name" value="Pep_chain_release_fac_I_sf"/>
</dbReference>
<keyword evidence="5 7" id="KW-0963">Cytoplasm</keyword>
<dbReference type="PANTHER" id="PTHR43804:SF7">
    <property type="entry name" value="LD18447P"/>
    <property type="match status" value="1"/>
</dbReference>
<evidence type="ECO:0000256" key="9">
    <source>
        <dbReference type="SAM" id="MobiDB-lite"/>
    </source>
</evidence>
<protein>
    <recommendedName>
        <fullName evidence="7 8">Peptide chain release factor 1</fullName>
        <shortName evidence="7">RF-1</shortName>
    </recommendedName>
</protein>
<dbReference type="InterPro" id="IPR050057">
    <property type="entry name" value="Prokaryotic/Mito_RF"/>
</dbReference>
<dbReference type="InterPro" id="IPR005139">
    <property type="entry name" value="PCRF"/>
</dbReference>
<evidence type="ECO:0000256" key="8">
    <source>
        <dbReference type="NCBIfam" id="TIGR00019"/>
    </source>
</evidence>
<comment type="subcellular location">
    <subcellularLocation>
        <location evidence="2 7">Cytoplasm</location>
    </subcellularLocation>
</comment>
<dbReference type="AlphaFoldDB" id="A0A975BBB1"/>
<dbReference type="NCBIfam" id="NF001859">
    <property type="entry name" value="PRK00591.1"/>
    <property type="match status" value="1"/>
</dbReference>
<evidence type="ECO:0000256" key="3">
    <source>
        <dbReference type="ARBA" id="ARBA00010835"/>
    </source>
</evidence>
<dbReference type="InterPro" id="IPR000352">
    <property type="entry name" value="Pep_chain_release_fac_I"/>
</dbReference>
<evidence type="ECO:0000256" key="4">
    <source>
        <dbReference type="ARBA" id="ARBA00022481"/>
    </source>
</evidence>
<dbReference type="PANTHER" id="PTHR43804">
    <property type="entry name" value="LD18447P"/>
    <property type="match status" value="1"/>
</dbReference>
<dbReference type="KEGG" id="dli:dnl_48800"/>
<evidence type="ECO:0000313" key="12">
    <source>
        <dbReference type="Proteomes" id="UP000663720"/>
    </source>
</evidence>
<evidence type="ECO:0000256" key="2">
    <source>
        <dbReference type="ARBA" id="ARBA00004496"/>
    </source>
</evidence>
<evidence type="ECO:0000259" key="10">
    <source>
        <dbReference type="PROSITE" id="PS00745"/>
    </source>
</evidence>
<reference evidence="11" key="1">
    <citation type="journal article" date="2021" name="Microb. Physiol.">
        <title>Proteogenomic Insights into the Physiology of Marine, Sulfate-Reducing, Filamentous Desulfonema limicola and Desulfonema magnum.</title>
        <authorList>
            <person name="Schnaars V."/>
            <person name="Wohlbrand L."/>
            <person name="Scheve S."/>
            <person name="Hinrichs C."/>
            <person name="Reinhardt R."/>
            <person name="Rabus R."/>
        </authorList>
    </citation>
    <scope>NUCLEOTIDE SEQUENCE</scope>
    <source>
        <strain evidence="11">5ac10</strain>
    </source>
</reference>